<dbReference type="EMBL" id="CP104311">
    <property type="protein sequence ID" value="WWF00876.1"/>
    <property type="molecule type" value="Genomic_DNA"/>
</dbReference>
<keyword evidence="3" id="KW-1185">Reference proteome</keyword>
<organism evidence="2 3">
    <name type="scientific">Methylococcus capsulatus</name>
    <dbReference type="NCBI Taxonomy" id="414"/>
    <lineage>
        <taxon>Bacteria</taxon>
        <taxon>Pseudomonadati</taxon>
        <taxon>Pseudomonadota</taxon>
        <taxon>Gammaproteobacteria</taxon>
        <taxon>Methylococcales</taxon>
        <taxon>Methylococcaceae</taxon>
        <taxon>Methylococcus</taxon>
    </lineage>
</organism>
<evidence type="ECO:0000313" key="2">
    <source>
        <dbReference type="EMBL" id="WWF00876.1"/>
    </source>
</evidence>
<feature type="chain" id="PRO_5047235973" description="Sulfite:cytochrome c oxidoreductase subunit B" evidence="1">
    <location>
        <begin position="25"/>
        <end position="113"/>
    </location>
</feature>
<proteinExistence type="predicted"/>
<dbReference type="Gene3D" id="1.10.760.10">
    <property type="entry name" value="Cytochrome c-like domain"/>
    <property type="match status" value="1"/>
</dbReference>
<evidence type="ECO:0000313" key="3">
    <source>
        <dbReference type="Proteomes" id="UP001359308"/>
    </source>
</evidence>
<accession>A0ABZ2F1C3</accession>
<sequence length="113" mass="12811">MPNRCVLLRLLFVAVALTSLYSYAESGEFEGKTVEFPTDYEYPMAEGAGRDAALKCLICHSFGYVLNQGRQSKDFWLHVTHKMVAVYKAPIEPHDETAIVEYLFSHYGNGKEK</sequence>
<reference evidence="2 3" key="1">
    <citation type="submission" date="2022-09" db="EMBL/GenBank/DDBJ databases">
        <authorList>
            <person name="Giprobiosintez L."/>
        </authorList>
    </citation>
    <scope>NUCLEOTIDE SEQUENCE [LARGE SCALE GENOMIC DNA]</scope>
    <source>
        <strain evidence="3">VKPM-B-12549 (GBS-15)</strain>
    </source>
</reference>
<evidence type="ECO:0000256" key="1">
    <source>
        <dbReference type="SAM" id="SignalP"/>
    </source>
</evidence>
<dbReference type="Proteomes" id="UP001359308">
    <property type="component" value="Chromosome"/>
</dbReference>
<gene>
    <name evidence="2" type="ORF">N4J17_10325</name>
</gene>
<feature type="signal peptide" evidence="1">
    <location>
        <begin position="1"/>
        <end position="24"/>
    </location>
</feature>
<dbReference type="SUPFAM" id="SSF46626">
    <property type="entry name" value="Cytochrome c"/>
    <property type="match status" value="1"/>
</dbReference>
<evidence type="ECO:0008006" key="4">
    <source>
        <dbReference type="Google" id="ProtNLM"/>
    </source>
</evidence>
<protein>
    <recommendedName>
        <fullName evidence="4">Sulfite:cytochrome c oxidoreductase subunit B</fullName>
    </recommendedName>
</protein>
<keyword evidence="1" id="KW-0732">Signal</keyword>
<dbReference type="InterPro" id="IPR036909">
    <property type="entry name" value="Cyt_c-like_dom_sf"/>
</dbReference>
<dbReference type="RefSeq" id="WP_198323274.1">
    <property type="nucleotide sequence ID" value="NZ_CP104311.1"/>
</dbReference>
<name>A0ABZ2F1C3_METCP</name>